<organism evidence="1">
    <name type="scientific">Rhodanobacter sp. FW102-FHT14D07</name>
    <dbReference type="NCBI Taxonomy" id="3351462"/>
    <lineage>
        <taxon>Bacteria</taxon>
        <taxon>Pseudomonadati</taxon>
        <taxon>Pseudomonadota</taxon>
        <taxon>Gammaproteobacteria</taxon>
        <taxon>Lysobacterales</taxon>
        <taxon>Rhodanobacteraceae</taxon>
        <taxon>Rhodanobacter</taxon>
    </lineage>
</organism>
<name>A0AB74US96_9GAMM</name>
<proteinExistence type="predicted"/>
<evidence type="ECO:0000313" key="1">
    <source>
        <dbReference type="EMBL" id="XIA19146.1"/>
    </source>
</evidence>
<reference evidence="1" key="1">
    <citation type="submission" date="2024-10" db="EMBL/GenBank/DDBJ databases">
        <authorList>
            <person name="Lesea H.P."/>
            <person name="Kuehl J.V."/>
            <person name="Chandonia J.-M."/>
        </authorList>
    </citation>
    <scope>NUCLEOTIDE SEQUENCE</scope>
    <source>
        <strain evidence="1">FW102-FHT14D07</strain>
    </source>
</reference>
<dbReference type="RefSeq" id="WP_395119671.1">
    <property type="nucleotide sequence ID" value="NZ_CP170721.1"/>
</dbReference>
<sequence>MSAPVNVLAVLQYHAIGLRDAPWLTRKQAGQVADELAKASAAVAELIEAATLGLQYVNDFNSAYGSTELDDVAGRIRTALANVGGAA</sequence>
<protein>
    <submittedName>
        <fullName evidence="1">Uncharacterized protein</fullName>
    </submittedName>
</protein>
<dbReference type="AlphaFoldDB" id="A0AB74US96"/>
<gene>
    <name evidence="1" type="ORF">ACFYG5_03105</name>
</gene>
<accession>A0AB74US96</accession>
<dbReference type="EMBL" id="CP170721">
    <property type="protein sequence ID" value="XIA19146.1"/>
    <property type="molecule type" value="Genomic_DNA"/>
</dbReference>